<feature type="domain" description="SGNH hydrolase-type esterase" evidence="1">
    <location>
        <begin position="7"/>
        <end position="198"/>
    </location>
</feature>
<dbReference type="RefSeq" id="WP_207600224.1">
    <property type="nucleotide sequence ID" value="NZ_JAFNJU010000009.1"/>
</dbReference>
<accession>A0A939HAR5</accession>
<evidence type="ECO:0000259" key="1">
    <source>
        <dbReference type="Pfam" id="PF13472"/>
    </source>
</evidence>
<dbReference type="SUPFAM" id="SSF52266">
    <property type="entry name" value="SGNH hydrolase"/>
    <property type="match status" value="1"/>
</dbReference>
<dbReference type="PANTHER" id="PTHR30383:SF29">
    <property type="entry name" value="SGNH HYDROLASE-TYPE ESTERASE DOMAIN-CONTAINING PROTEIN"/>
    <property type="match status" value="1"/>
</dbReference>
<dbReference type="AlphaFoldDB" id="A0A939HAR5"/>
<dbReference type="Gene3D" id="3.40.50.1110">
    <property type="entry name" value="SGNH hydrolase"/>
    <property type="match status" value="1"/>
</dbReference>
<dbReference type="EMBL" id="JAFNJU010000009">
    <property type="protein sequence ID" value="MBO1265699.1"/>
    <property type="molecule type" value="Genomic_DNA"/>
</dbReference>
<reference evidence="2" key="1">
    <citation type="submission" date="2021-03" db="EMBL/GenBank/DDBJ databases">
        <title>Proteiniclasticum marinus sp. nov., isolated from tidal flat sediment.</title>
        <authorList>
            <person name="Namirimu T."/>
            <person name="Yang J.-A."/>
            <person name="Yang S.-H."/>
            <person name="Kim Y.-J."/>
            <person name="Kwon K.K."/>
        </authorList>
    </citation>
    <scope>NUCLEOTIDE SEQUENCE</scope>
    <source>
        <strain evidence="2">SCR006</strain>
    </source>
</reference>
<dbReference type="InterPro" id="IPR013830">
    <property type="entry name" value="SGNH_hydro"/>
</dbReference>
<dbReference type="InterPro" id="IPR036514">
    <property type="entry name" value="SGNH_hydro_sf"/>
</dbReference>
<comment type="caution">
    <text evidence="2">The sequence shown here is derived from an EMBL/GenBank/DDBJ whole genome shotgun (WGS) entry which is preliminary data.</text>
</comment>
<evidence type="ECO:0000313" key="3">
    <source>
        <dbReference type="Proteomes" id="UP000664218"/>
    </source>
</evidence>
<gene>
    <name evidence="2" type="ORF">J3A84_11725</name>
</gene>
<dbReference type="InterPro" id="IPR051532">
    <property type="entry name" value="Ester_Hydrolysis_Enzymes"/>
</dbReference>
<dbReference type="Proteomes" id="UP000664218">
    <property type="component" value="Unassembled WGS sequence"/>
</dbReference>
<dbReference type="Pfam" id="PF13472">
    <property type="entry name" value="Lipase_GDSL_2"/>
    <property type="match status" value="1"/>
</dbReference>
<protein>
    <submittedName>
        <fullName evidence="2">Lipolytic enzyme, G-D-S-L</fullName>
    </submittedName>
</protein>
<name>A0A939HAR5_9CLOT</name>
<proteinExistence type="predicted"/>
<dbReference type="PANTHER" id="PTHR30383">
    <property type="entry name" value="THIOESTERASE 1/PROTEASE 1/LYSOPHOSPHOLIPASE L1"/>
    <property type="match status" value="1"/>
</dbReference>
<sequence>MEKRVLCFGDSNTWGFNAKNEQRFSKEIRWTRKLQKHLGEEYEIIEEGLSGRCAVCEDQLREGLKGLDYIYPCIMTHKPLDLVIIKLGTNDSKERYSMTPHNIAMGIIRVANKVLHNGVGSDDSDPEILIVAPAPIGKDYMHVDAYLSMGREADRKSRDMVPYLEEMARENGFHFLNAGLHLKMGETDHMHLDEEGHEKMAEILNQKIREIFNDKETR</sequence>
<keyword evidence="3" id="KW-1185">Reference proteome</keyword>
<evidence type="ECO:0000313" key="2">
    <source>
        <dbReference type="EMBL" id="MBO1265699.1"/>
    </source>
</evidence>
<organism evidence="2 3">
    <name type="scientific">Proteiniclasticum aestuarii</name>
    <dbReference type="NCBI Taxonomy" id="2817862"/>
    <lineage>
        <taxon>Bacteria</taxon>
        <taxon>Bacillati</taxon>
        <taxon>Bacillota</taxon>
        <taxon>Clostridia</taxon>
        <taxon>Eubacteriales</taxon>
        <taxon>Clostridiaceae</taxon>
        <taxon>Proteiniclasticum</taxon>
    </lineage>
</organism>